<dbReference type="EMBL" id="CM041552">
    <property type="protein sequence ID" value="KAI3353975.1"/>
    <property type="molecule type" value="Genomic_DNA"/>
</dbReference>
<evidence type="ECO:0000313" key="1">
    <source>
        <dbReference type="EMBL" id="KAI3353975.1"/>
    </source>
</evidence>
<evidence type="ECO:0000313" key="2">
    <source>
        <dbReference type="Proteomes" id="UP000831701"/>
    </source>
</evidence>
<name>A0ACB8VE81_9TELE</name>
<accession>A0ACB8VE81</accession>
<dbReference type="Proteomes" id="UP000831701">
    <property type="component" value="Chromosome 22"/>
</dbReference>
<keyword evidence="2" id="KW-1185">Reference proteome</keyword>
<proteinExistence type="predicted"/>
<comment type="caution">
    <text evidence="1">The sequence shown here is derived from an EMBL/GenBank/DDBJ whole genome shotgun (WGS) entry which is preliminary data.</text>
</comment>
<feature type="non-terminal residue" evidence="1">
    <location>
        <position position="128"/>
    </location>
</feature>
<gene>
    <name evidence="1" type="ORF">L3Q82_018535</name>
</gene>
<reference evidence="1" key="1">
    <citation type="submission" date="2022-04" db="EMBL/GenBank/DDBJ databases">
        <title>Jade perch genome.</title>
        <authorList>
            <person name="Chao B."/>
        </authorList>
    </citation>
    <scope>NUCLEOTIDE SEQUENCE</scope>
    <source>
        <strain evidence="1">CB-2022</strain>
    </source>
</reference>
<organism evidence="1 2">
    <name type="scientific">Scortum barcoo</name>
    <name type="common">barcoo grunter</name>
    <dbReference type="NCBI Taxonomy" id="214431"/>
    <lineage>
        <taxon>Eukaryota</taxon>
        <taxon>Metazoa</taxon>
        <taxon>Chordata</taxon>
        <taxon>Craniata</taxon>
        <taxon>Vertebrata</taxon>
        <taxon>Euteleostomi</taxon>
        <taxon>Actinopterygii</taxon>
        <taxon>Neopterygii</taxon>
        <taxon>Teleostei</taxon>
        <taxon>Neoteleostei</taxon>
        <taxon>Acanthomorphata</taxon>
        <taxon>Eupercaria</taxon>
        <taxon>Centrarchiformes</taxon>
        <taxon>Terapontoidei</taxon>
        <taxon>Terapontidae</taxon>
        <taxon>Scortum</taxon>
    </lineage>
</organism>
<protein>
    <submittedName>
        <fullName evidence="1">Uncharacterized protein</fullName>
    </submittedName>
</protein>
<sequence length="128" mass="14483">MRSVYRTVVVKKELSRKDKIADTSGRNEFPSRRVAGCSLRDRVRSSDTQEELGVEPLLLRMIERSQLRVARASVLDAPWTPPWEVFQAWPTGRRPQGKTQDTLERLCLSAGLGNASEFPLEELEEVSG</sequence>